<dbReference type="PANTHER" id="PTHR12025">
    <property type="entry name" value="VASCULAR ENDOTHELIAL GROWTH FACTOR"/>
    <property type="match status" value="1"/>
</dbReference>
<dbReference type="Ensembl" id="ENSSPUT00000004736.1">
    <property type="protein sequence ID" value="ENSSPUP00000004457.1"/>
    <property type="gene ID" value="ENSSPUG00000003427.1"/>
</dbReference>
<dbReference type="GO" id="GO:0060754">
    <property type="term" value="P:positive regulation of mast cell chemotaxis"/>
    <property type="evidence" value="ECO:0007669"/>
    <property type="project" value="TreeGrafter"/>
</dbReference>
<evidence type="ECO:0000256" key="3">
    <source>
        <dbReference type="RuleBase" id="RU003818"/>
    </source>
</evidence>
<dbReference type="GO" id="GO:0042056">
    <property type="term" value="F:chemoattractant activity"/>
    <property type="evidence" value="ECO:0007669"/>
    <property type="project" value="TreeGrafter"/>
</dbReference>
<dbReference type="SMART" id="SM00141">
    <property type="entry name" value="PDGF"/>
    <property type="match status" value="1"/>
</dbReference>
<dbReference type="GO" id="GO:0005172">
    <property type="term" value="F:vascular endothelial growth factor receptor binding"/>
    <property type="evidence" value="ECO:0007669"/>
    <property type="project" value="TreeGrafter"/>
</dbReference>
<evidence type="ECO:0000313" key="6">
    <source>
        <dbReference type="Ensembl" id="ENSSPUP00000004457.1"/>
    </source>
</evidence>
<evidence type="ECO:0000256" key="4">
    <source>
        <dbReference type="SAM" id="MobiDB-lite"/>
    </source>
</evidence>
<dbReference type="Proteomes" id="UP000694392">
    <property type="component" value="Unplaced"/>
</dbReference>
<comment type="similarity">
    <text evidence="3">Belongs to the PDGF/VEGF growth factor family.</text>
</comment>
<proteinExistence type="inferred from homology"/>
<dbReference type="GO" id="GO:0001666">
    <property type="term" value="P:response to hypoxia"/>
    <property type="evidence" value="ECO:0007669"/>
    <property type="project" value="TreeGrafter"/>
</dbReference>
<keyword evidence="2" id="KW-1015">Disulfide bond</keyword>
<evidence type="ECO:0000259" key="5">
    <source>
        <dbReference type="PROSITE" id="PS50278"/>
    </source>
</evidence>
<dbReference type="SUPFAM" id="SSF57501">
    <property type="entry name" value="Cystine-knot cytokines"/>
    <property type="match status" value="1"/>
</dbReference>
<evidence type="ECO:0000256" key="2">
    <source>
        <dbReference type="ARBA" id="ARBA00023157"/>
    </source>
</evidence>
<dbReference type="PROSITE" id="PS50278">
    <property type="entry name" value="PDGF_2"/>
    <property type="match status" value="1"/>
</dbReference>
<keyword evidence="1 3" id="KW-0339">Growth factor</keyword>
<dbReference type="GO" id="GO:0050930">
    <property type="term" value="P:induction of positive chemotaxis"/>
    <property type="evidence" value="ECO:0007669"/>
    <property type="project" value="TreeGrafter"/>
</dbReference>
<dbReference type="CDD" id="cd00135">
    <property type="entry name" value="PDGF"/>
    <property type="match status" value="1"/>
</dbReference>
<dbReference type="PANTHER" id="PTHR12025:SF9">
    <property type="entry name" value="PLACENTA GROWTH FACTOR"/>
    <property type="match status" value="1"/>
</dbReference>
<keyword evidence="7" id="KW-1185">Reference proteome</keyword>
<evidence type="ECO:0000256" key="1">
    <source>
        <dbReference type="ARBA" id="ARBA00023030"/>
    </source>
</evidence>
<dbReference type="InterPro" id="IPR000072">
    <property type="entry name" value="PDGF/VEGF_dom"/>
</dbReference>
<protein>
    <recommendedName>
        <fullName evidence="5">Platelet-derived growth factor (PDGF) family profile domain-containing protein</fullName>
    </recommendedName>
</protein>
<dbReference type="GO" id="GO:0005615">
    <property type="term" value="C:extracellular space"/>
    <property type="evidence" value="ECO:0007669"/>
    <property type="project" value="TreeGrafter"/>
</dbReference>
<feature type="domain" description="Platelet-derived growth factor (PDGF) family profile" evidence="5">
    <location>
        <begin position="58"/>
        <end position="129"/>
    </location>
</feature>
<name>A0A8D0GDX7_SPHPU</name>
<dbReference type="GO" id="GO:0045766">
    <property type="term" value="P:positive regulation of angiogenesis"/>
    <property type="evidence" value="ECO:0007669"/>
    <property type="project" value="TreeGrafter"/>
</dbReference>
<dbReference type="GeneTree" id="ENSGT00940000160164"/>
<dbReference type="GO" id="GO:0001938">
    <property type="term" value="P:positive regulation of endothelial cell proliferation"/>
    <property type="evidence" value="ECO:0007669"/>
    <property type="project" value="TreeGrafter"/>
</dbReference>
<evidence type="ECO:0000313" key="7">
    <source>
        <dbReference type="Proteomes" id="UP000694392"/>
    </source>
</evidence>
<reference evidence="6" key="1">
    <citation type="submission" date="2025-08" db="UniProtKB">
        <authorList>
            <consortium name="Ensembl"/>
        </authorList>
    </citation>
    <scope>IDENTIFICATION</scope>
</reference>
<sequence length="154" mass="17837">MSSSSSTPRQARVSIFRQHPRRGRTCVYYMWVFQRERLFQQQQQQWAGAGGNGGAVSEYPGEVEHMFSPSCISLRRCMGCCGDEKLQCVPVETANITMQLLKVKSEGQAPYMELSFAEHRQCECRPRQDTLKPGRRRRPKGRGKRKREKQRPKD</sequence>
<dbReference type="InterPro" id="IPR050507">
    <property type="entry name" value="PDGF/VEGF_growth_factor"/>
</dbReference>
<dbReference type="GO" id="GO:0016020">
    <property type="term" value="C:membrane"/>
    <property type="evidence" value="ECO:0007669"/>
    <property type="project" value="InterPro"/>
</dbReference>
<organism evidence="6 7">
    <name type="scientific">Sphenodon punctatus</name>
    <name type="common">Tuatara</name>
    <name type="synonym">Hatteria punctata</name>
    <dbReference type="NCBI Taxonomy" id="8508"/>
    <lineage>
        <taxon>Eukaryota</taxon>
        <taxon>Metazoa</taxon>
        <taxon>Chordata</taxon>
        <taxon>Craniata</taxon>
        <taxon>Vertebrata</taxon>
        <taxon>Euteleostomi</taxon>
        <taxon>Lepidosauria</taxon>
        <taxon>Sphenodontia</taxon>
        <taxon>Sphenodontidae</taxon>
        <taxon>Sphenodon</taxon>
    </lineage>
</organism>
<reference evidence="6" key="2">
    <citation type="submission" date="2025-09" db="UniProtKB">
        <authorList>
            <consortium name="Ensembl"/>
        </authorList>
    </citation>
    <scope>IDENTIFICATION</scope>
</reference>
<dbReference type="GO" id="GO:0048010">
    <property type="term" value="P:vascular endothelial growth factor receptor signaling pathway"/>
    <property type="evidence" value="ECO:0007669"/>
    <property type="project" value="TreeGrafter"/>
</dbReference>
<feature type="compositionally biased region" description="Basic residues" evidence="4">
    <location>
        <begin position="133"/>
        <end position="154"/>
    </location>
</feature>
<dbReference type="GO" id="GO:0002040">
    <property type="term" value="P:sprouting angiogenesis"/>
    <property type="evidence" value="ECO:0007669"/>
    <property type="project" value="TreeGrafter"/>
</dbReference>
<dbReference type="GO" id="GO:0008083">
    <property type="term" value="F:growth factor activity"/>
    <property type="evidence" value="ECO:0007669"/>
    <property type="project" value="UniProtKB-KW"/>
</dbReference>
<accession>A0A8D0GDX7</accession>
<dbReference type="AlphaFoldDB" id="A0A8D0GDX7"/>
<feature type="region of interest" description="Disordered" evidence="4">
    <location>
        <begin position="125"/>
        <end position="154"/>
    </location>
</feature>
<dbReference type="GO" id="GO:0038084">
    <property type="term" value="P:vascular endothelial growth factor signaling pathway"/>
    <property type="evidence" value="ECO:0007669"/>
    <property type="project" value="TreeGrafter"/>
</dbReference>
<dbReference type="Pfam" id="PF00341">
    <property type="entry name" value="PDGF"/>
    <property type="match status" value="1"/>
</dbReference>
<dbReference type="Gene3D" id="2.10.90.10">
    <property type="entry name" value="Cystine-knot cytokines"/>
    <property type="match status" value="1"/>
</dbReference>
<dbReference type="InterPro" id="IPR029034">
    <property type="entry name" value="Cystine-knot_cytokine"/>
</dbReference>